<name>A0ABN9RID7_9DINO</name>
<protein>
    <submittedName>
        <fullName evidence="2">Uncharacterized protein</fullName>
    </submittedName>
</protein>
<feature type="compositionally biased region" description="Gly residues" evidence="1">
    <location>
        <begin position="59"/>
        <end position="72"/>
    </location>
</feature>
<feature type="compositionally biased region" description="Low complexity" evidence="1">
    <location>
        <begin position="331"/>
        <end position="344"/>
    </location>
</feature>
<dbReference type="EMBL" id="CAUYUJ010006524">
    <property type="protein sequence ID" value="CAK0817640.1"/>
    <property type="molecule type" value="Genomic_DNA"/>
</dbReference>
<organism evidence="2 3">
    <name type="scientific">Prorocentrum cordatum</name>
    <dbReference type="NCBI Taxonomy" id="2364126"/>
    <lineage>
        <taxon>Eukaryota</taxon>
        <taxon>Sar</taxon>
        <taxon>Alveolata</taxon>
        <taxon>Dinophyceae</taxon>
        <taxon>Prorocentrales</taxon>
        <taxon>Prorocentraceae</taxon>
        <taxon>Prorocentrum</taxon>
    </lineage>
</organism>
<reference evidence="2" key="1">
    <citation type="submission" date="2023-10" db="EMBL/GenBank/DDBJ databases">
        <authorList>
            <person name="Chen Y."/>
            <person name="Shah S."/>
            <person name="Dougan E. K."/>
            <person name="Thang M."/>
            <person name="Chan C."/>
        </authorList>
    </citation>
    <scope>NUCLEOTIDE SEQUENCE [LARGE SCALE GENOMIC DNA]</scope>
</reference>
<evidence type="ECO:0000313" key="2">
    <source>
        <dbReference type="EMBL" id="CAK0817640.1"/>
    </source>
</evidence>
<comment type="caution">
    <text evidence="2">The sequence shown here is derived from an EMBL/GenBank/DDBJ whole genome shotgun (WGS) entry which is preliminary data.</text>
</comment>
<keyword evidence="3" id="KW-1185">Reference proteome</keyword>
<proteinExistence type="predicted"/>
<evidence type="ECO:0000256" key="1">
    <source>
        <dbReference type="SAM" id="MobiDB-lite"/>
    </source>
</evidence>
<feature type="compositionally biased region" description="Basic and acidic residues" evidence="1">
    <location>
        <begin position="1"/>
        <end position="25"/>
    </location>
</feature>
<feature type="compositionally biased region" description="Basic residues" evidence="1">
    <location>
        <begin position="352"/>
        <end position="377"/>
    </location>
</feature>
<feature type="region of interest" description="Disordered" evidence="1">
    <location>
        <begin position="1"/>
        <end position="83"/>
    </location>
</feature>
<sequence length="388" mass="41585">MLSLFREDRDMQRIDTLRSLGRDPRTAGSARASSRSLPEAGALHDPAEGPTPQSQGQAGRRGQGATGSGGAAGAPRGQVSRGQAADPLPRLLQGLRAKLLSAFGGLGKAYQLFAHAEGVLTRPSFERLCEVVGFGREAAGAMFPFIVALRSGSAGREVAGEPHISSVDFVRALRWSRPVAELSSLRQRLKVRFGGLREAFAEGTGGEKEMTWPQFRALVERTCVDPTSAQSLFWQILRHGRYTRLACREPTATRADFLRALRHAEGLSAAARLRARLREARARCGRPPPEHLEALPADAGDRAEQSNGGCGKTWRRSRCFLGSCGPGPCSGRTGAAGRARAPTAAGGGRQRALPRGRERRPPRRAVRVGRRGVRPRRLAGTEAAGEAS</sequence>
<accession>A0ABN9RID7</accession>
<feature type="region of interest" description="Disordered" evidence="1">
    <location>
        <begin position="331"/>
        <end position="388"/>
    </location>
</feature>
<dbReference type="Proteomes" id="UP001189429">
    <property type="component" value="Unassembled WGS sequence"/>
</dbReference>
<evidence type="ECO:0000313" key="3">
    <source>
        <dbReference type="Proteomes" id="UP001189429"/>
    </source>
</evidence>
<gene>
    <name evidence="2" type="ORF">PCOR1329_LOCUS20193</name>
</gene>